<gene>
    <name evidence="6" type="primary">kdgR</name>
    <name evidence="6" type="ORF">TPELB_05300</name>
</gene>
<keyword evidence="3" id="KW-0804">Transcription</keyword>
<dbReference type="Pfam" id="PF09339">
    <property type="entry name" value="HTH_IclR"/>
    <property type="match status" value="1"/>
</dbReference>
<dbReference type="Pfam" id="PF01614">
    <property type="entry name" value="IclR_C"/>
    <property type="match status" value="1"/>
</dbReference>
<dbReference type="PANTHER" id="PTHR30136">
    <property type="entry name" value="HELIX-TURN-HELIX TRANSCRIPTIONAL REGULATOR, ICLR FAMILY"/>
    <property type="match status" value="1"/>
</dbReference>
<dbReference type="SUPFAM" id="SSF46785">
    <property type="entry name" value="Winged helix' DNA-binding domain"/>
    <property type="match status" value="1"/>
</dbReference>
<dbReference type="RefSeq" id="WP_206925292.1">
    <property type="nucleotide sequence ID" value="NZ_CP154622.1"/>
</dbReference>
<name>A0ABZ3FB40_9FIRM</name>
<dbReference type="Proteomes" id="UP001477947">
    <property type="component" value="Chromosome"/>
</dbReference>
<feature type="domain" description="HTH iclR-type" evidence="4">
    <location>
        <begin position="15"/>
        <end position="76"/>
    </location>
</feature>
<dbReference type="InterPro" id="IPR005471">
    <property type="entry name" value="Tscrpt_reg_IclR_N"/>
</dbReference>
<keyword evidence="7" id="KW-1185">Reference proteome</keyword>
<dbReference type="InterPro" id="IPR050707">
    <property type="entry name" value="HTH_MetabolicPath_Reg"/>
</dbReference>
<keyword evidence="1" id="KW-0805">Transcription regulation</keyword>
<evidence type="ECO:0000313" key="6">
    <source>
        <dbReference type="EMBL" id="XAM40228.1"/>
    </source>
</evidence>
<evidence type="ECO:0000256" key="2">
    <source>
        <dbReference type="ARBA" id="ARBA00023125"/>
    </source>
</evidence>
<sequence>MDKNLKVAERDTSYITMVDRAFAILDYIYKCGRSVGISEISRELDIPKANTFRIIKTLEKWSAVERDEDEKLFLGKILIKYGDKSKESIDIISSCTPYMRSLANEIGETVNLGIKHENNILIIHTEEGEASILVSRLVPISPMYCSSIGKTFLANMDNNDICMYFENEILNARTINTITTKEQFMKEKENILNSRIAYDNEEYEYGLMCLSSPIYNKEKDVIAGLSISGPKSRLEFKGLKKIEKHLIDATKNITNSLEIL</sequence>
<evidence type="ECO:0000259" key="5">
    <source>
        <dbReference type="PROSITE" id="PS51078"/>
    </source>
</evidence>
<dbReference type="Gene3D" id="3.30.450.40">
    <property type="match status" value="1"/>
</dbReference>
<protein>
    <submittedName>
        <fullName evidence="6">Transcriptional regulator KdgR</fullName>
    </submittedName>
</protein>
<evidence type="ECO:0000256" key="3">
    <source>
        <dbReference type="ARBA" id="ARBA00023163"/>
    </source>
</evidence>
<dbReference type="InterPro" id="IPR014757">
    <property type="entry name" value="Tscrpt_reg_IclR_C"/>
</dbReference>
<dbReference type="PANTHER" id="PTHR30136:SF35">
    <property type="entry name" value="HTH-TYPE TRANSCRIPTIONAL REGULATOR RV1719"/>
    <property type="match status" value="1"/>
</dbReference>
<dbReference type="EMBL" id="CP154622">
    <property type="protein sequence ID" value="XAM40228.1"/>
    <property type="molecule type" value="Genomic_DNA"/>
</dbReference>
<feature type="domain" description="IclR-ED" evidence="5">
    <location>
        <begin position="77"/>
        <end position="259"/>
    </location>
</feature>
<reference evidence="6 7" key="1">
    <citation type="submission" date="2024-04" db="EMBL/GenBank/DDBJ databases">
        <title>Isolation and characterization of novel acetogenic strains of the genera Terrisporobacter and Acetoanaerobium.</title>
        <authorList>
            <person name="Boeer T."/>
            <person name="Schueler M.A."/>
            <person name="Lueschen A."/>
            <person name="Eysell L."/>
            <person name="Droege J."/>
            <person name="Heinemann M."/>
            <person name="Engelhardt L."/>
            <person name="Basen M."/>
            <person name="Daniel R."/>
        </authorList>
    </citation>
    <scope>NUCLEOTIDE SEQUENCE [LARGE SCALE GENOMIC DNA]</scope>
    <source>
        <strain evidence="6 7">ELB</strain>
    </source>
</reference>
<dbReference type="InterPro" id="IPR036388">
    <property type="entry name" value="WH-like_DNA-bd_sf"/>
</dbReference>
<keyword evidence="2" id="KW-0238">DNA-binding</keyword>
<dbReference type="PROSITE" id="PS51078">
    <property type="entry name" value="ICLR_ED"/>
    <property type="match status" value="1"/>
</dbReference>
<dbReference type="InterPro" id="IPR036390">
    <property type="entry name" value="WH_DNA-bd_sf"/>
</dbReference>
<proteinExistence type="predicted"/>
<organism evidence="6 7">
    <name type="scientific">Terrisporobacter petrolearius</name>
    <dbReference type="NCBI Taxonomy" id="1460447"/>
    <lineage>
        <taxon>Bacteria</taxon>
        <taxon>Bacillati</taxon>
        <taxon>Bacillota</taxon>
        <taxon>Clostridia</taxon>
        <taxon>Peptostreptococcales</taxon>
        <taxon>Peptostreptococcaceae</taxon>
        <taxon>Terrisporobacter</taxon>
    </lineage>
</organism>
<evidence type="ECO:0000256" key="1">
    <source>
        <dbReference type="ARBA" id="ARBA00023015"/>
    </source>
</evidence>
<evidence type="ECO:0000313" key="7">
    <source>
        <dbReference type="Proteomes" id="UP001477947"/>
    </source>
</evidence>
<dbReference type="InterPro" id="IPR029016">
    <property type="entry name" value="GAF-like_dom_sf"/>
</dbReference>
<dbReference type="PROSITE" id="PS51077">
    <property type="entry name" value="HTH_ICLR"/>
    <property type="match status" value="1"/>
</dbReference>
<dbReference type="Gene3D" id="1.10.10.10">
    <property type="entry name" value="Winged helix-like DNA-binding domain superfamily/Winged helix DNA-binding domain"/>
    <property type="match status" value="1"/>
</dbReference>
<dbReference type="SUPFAM" id="SSF55781">
    <property type="entry name" value="GAF domain-like"/>
    <property type="match status" value="1"/>
</dbReference>
<accession>A0ABZ3FB40</accession>
<evidence type="ECO:0000259" key="4">
    <source>
        <dbReference type="PROSITE" id="PS51077"/>
    </source>
</evidence>
<dbReference type="SMART" id="SM00346">
    <property type="entry name" value="HTH_ICLR"/>
    <property type="match status" value="1"/>
</dbReference>